<dbReference type="PANTHER" id="PTHR43791">
    <property type="entry name" value="PERMEASE-RELATED"/>
    <property type="match status" value="1"/>
</dbReference>
<evidence type="ECO:0000256" key="6">
    <source>
        <dbReference type="ARBA" id="ARBA00037968"/>
    </source>
</evidence>
<keyword evidence="5 7" id="KW-0472">Membrane</keyword>
<feature type="transmembrane region" description="Helical" evidence="7">
    <location>
        <begin position="119"/>
        <end position="139"/>
    </location>
</feature>
<dbReference type="GO" id="GO:0022857">
    <property type="term" value="F:transmembrane transporter activity"/>
    <property type="evidence" value="ECO:0007669"/>
    <property type="project" value="InterPro"/>
</dbReference>
<organism evidence="9 10">
    <name type="scientific">Syncephalastrum racemosum</name>
    <name type="common">Filamentous fungus</name>
    <dbReference type="NCBI Taxonomy" id="13706"/>
    <lineage>
        <taxon>Eukaryota</taxon>
        <taxon>Fungi</taxon>
        <taxon>Fungi incertae sedis</taxon>
        <taxon>Mucoromycota</taxon>
        <taxon>Mucoromycotina</taxon>
        <taxon>Mucoromycetes</taxon>
        <taxon>Mucorales</taxon>
        <taxon>Syncephalastraceae</taxon>
        <taxon>Syncephalastrum</taxon>
    </lineage>
</organism>
<feature type="transmembrane region" description="Helical" evidence="7">
    <location>
        <begin position="357"/>
        <end position="379"/>
    </location>
</feature>
<dbReference type="Pfam" id="PF07690">
    <property type="entry name" value="MFS_1"/>
    <property type="match status" value="1"/>
</dbReference>
<dbReference type="AlphaFoldDB" id="A0A1X2HL76"/>
<reference evidence="9 10" key="1">
    <citation type="submission" date="2016-07" db="EMBL/GenBank/DDBJ databases">
        <title>Pervasive Adenine N6-methylation of Active Genes in Fungi.</title>
        <authorList>
            <consortium name="DOE Joint Genome Institute"/>
            <person name="Mondo S.J."/>
            <person name="Dannebaum R.O."/>
            <person name="Kuo R.C."/>
            <person name="Labutti K."/>
            <person name="Haridas S."/>
            <person name="Kuo A."/>
            <person name="Salamov A."/>
            <person name="Ahrendt S.R."/>
            <person name="Lipzen A."/>
            <person name="Sullivan W."/>
            <person name="Andreopoulos W.B."/>
            <person name="Clum A."/>
            <person name="Lindquist E."/>
            <person name="Daum C."/>
            <person name="Ramamoorthy G.K."/>
            <person name="Gryganskyi A."/>
            <person name="Culley D."/>
            <person name="Magnuson J.K."/>
            <person name="James T.Y."/>
            <person name="O'Malley M.A."/>
            <person name="Stajich J.E."/>
            <person name="Spatafora J.W."/>
            <person name="Visel A."/>
            <person name="Grigoriev I.V."/>
        </authorList>
    </citation>
    <scope>NUCLEOTIDE SEQUENCE [LARGE SCALE GENOMIC DNA]</scope>
    <source>
        <strain evidence="9 10">NRRL 2496</strain>
    </source>
</reference>
<proteinExistence type="inferred from homology"/>
<protein>
    <submittedName>
        <fullName evidence="9">Major facilitator superfamily domain-containing protein</fullName>
    </submittedName>
</protein>
<comment type="subcellular location">
    <subcellularLocation>
        <location evidence="1">Membrane</location>
        <topology evidence="1">Multi-pass membrane protein</topology>
    </subcellularLocation>
</comment>
<feature type="transmembrane region" description="Helical" evidence="7">
    <location>
        <begin position="266"/>
        <end position="291"/>
    </location>
</feature>
<keyword evidence="4 7" id="KW-1133">Transmembrane helix</keyword>
<feature type="transmembrane region" description="Helical" evidence="7">
    <location>
        <begin position="303"/>
        <end position="323"/>
    </location>
</feature>
<feature type="transmembrane region" description="Helical" evidence="7">
    <location>
        <begin position="151"/>
        <end position="172"/>
    </location>
</feature>
<keyword evidence="10" id="KW-1185">Reference proteome</keyword>
<feature type="transmembrane region" description="Helical" evidence="7">
    <location>
        <begin position="330"/>
        <end position="351"/>
    </location>
</feature>
<dbReference type="STRING" id="13706.A0A1X2HL76"/>
<sequence length="419" mass="46167">MIGGEDASIEPKHEMALVNRLDRQLLLFAMLGNLVKALDNNNLGSAFISGMEEELAITGLQYNWMGVLFMSGYLTMQIPSNMLLARMNPSSYLPTLEFIWSILTVAMACVQSVRSVYVIRFLLGLAEAGFYPGIVFLLGTWYTKRELGKRMAFLTICHYLGTGVSGIVQVIMLKTMDGAFGVSGWRWMFLFDASLTLVLAWYGRKNLPNYPHNTAWLSAKERDLAVRRLGSNGQGTGIPASMMVGQGLSGSKAGPSAFWSLLSNKYMYLFVITWATIHISLGACTVMGIVAKKLGYDAVTANLLGTPDTLLTMAAGLCNGFISDRMRSRFWCVFCPMFLALFGCSMLSLFVQPFSLLYASFICTHVGLGATTSVTMTWASEVISKDIRVRALAIATMNTCSSMMWLWAPLVLWPVTGKR</sequence>
<evidence type="ECO:0000256" key="4">
    <source>
        <dbReference type="ARBA" id="ARBA00022989"/>
    </source>
</evidence>
<keyword evidence="2" id="KW-0813">Transport</keyword>
<comment type="similarity">
    <text evidence="6">Belongs to the major facilitator superfamily. Allantoate permease family.</text>
</comment>
<evidence type="ECO:0000256" key="1">
    <source>
        <dbReference type="ARBA" id="ARBA00004141"/>
    </source>
</evidence>
<evidence type="ECO:0000256" key="7">
    <source>
        <dbReference type="SAM" id="Phobius"/>
    </source>
</evidence>
<dbReference type="InterPro" id="IPR020846">
    <property type="entry name" value="MFS_dom"/>
</dbReference>
<dbReference type="InterPro" id="IPR036259">
    <property type="entry name" value="MFS_trans_sf"/>
</dbReference>
<name>A0A1X2HL76_SYNRA</name>
<keyword evidence="3 7" id="KW-0812">Transmembrane</keyword>
<dbReference type="FunCoup" id="A0A1X2HL76">
    <property type="interactions" value="301"/>
</dbReference>
<dbReference type="PANTHER" id="PTHR43791:SF64">
    <property type="entry name" value="MAJOR FACILITATOR SUPERFAMILY (MFS) PROFILE DOMAIN-CONTAINING PROTEIN"/>
    <property type="match status" value="1"/>
</dbReference>
<evidence type="ECO:0000313" key="9">
    <source>
        <dbReference type="EMBL" id="ORZ00164.1"/>
    </source>
</evidence>
<dbReference type="InParanoid" id="A0A1X2HL76"/>
<evidence type="ECO:0000313" key="10">
    <source>
        <dbReference type="Proteomes" id="UP000242180"/>
    </source>
</evidence>
<dbReference type="OrthoDB" id="3639251at2759"/>
<comment type="caution">
    <text evidence="9">The sequence shown here is derived from an EMBL/GenBank/DDBJ whole genome shotgun (WGS) entry which is preliminary data.</text>
</comment>
<evidence type="ECO:0000256" key="3">
    <source>
        <dbReference type="ARBA" id="ARBA00022692"/>
    </source>
</evidence>
<dbReference type="Proteomes" id="UP000242180">
    <property type="component" value="Unassembled WGS sequence"/>
</dbReference>
<evidence type="ECO:0000256" key="5">
    <source>
        <dbReference type="ARBA" id="ARBA00023136"/>
    </source>
</evidence>
<dbReference type="InterPro" id="IPR011701">
    <property type="entry name" value="MFS"/>
</dbReference>
<dbReference type="GO" id="GO:0016020">
    <property type="term" value="C:membrane"/>
    <property type="evidence" value="ECO:0007669"/>
    <property type="project" value="UniProtKB-SubCell"/>
</dbReference>
<feature type="transmembrane region" description="Helical" evidence="7">
    <location>
        <begin position="184"/>
        <end position="202"/>
    </location>
</feature>
<accession>A0A1X2HL76</accession>
<dbReference type="OMA" id="GTWYTKR"/>
<dbReference type="EMBL" id="MCGN01000002">
    <property type="protein sequence ID" value="ORZ00164.1"/>
    <property type="molecule type" value="Genomic_DNA"/>
</dbReference>
<dbReference type="PROSITE" id="PS50850">
    <property type="entry name" value="MFS"/>
    <property type="match status" value="1"/>
</dbReference>
<gene>
    <name evidence="9" type="ORF">BCR43DRAFT_432426</name>
</gene>
<dbReference type="Gene3D" id="1.20.1250.20">
    <property type="entry name" value="MFS general substrate transporter like domains"/>
    <property type="match status" value="2"/>
</dbReference>
<feature type="domain" description="Major facilitator superfamily (MFS) profile" evidence="8">
    <location>
        <begin position="25"/>
        <end position="419"/>
    </location>
</feature>
<dbReference type="FunFam" id="1.20.1250.20:FF:000065">
    <property type="entry name" value="Putative MFS pantothenate transporter"/>
    <property type="match status" value="1"/>
</dbReference>
<evidence type="ECO:0000256" key="2">
    <source>
        <dbReference type="ARBA" id="ARBA00022448"/>
    </source>
</evidence>
<evidence type="ECO:0000259" key="8">
    <source>
        <dbReference type="PROSITE" id="PS50850"/>
    </source>
</evidence>
<dbReference type="SUPFAM" id="SSF103473">
    <property type="entry name" value="MFS general substrate transporter"/>
    <property type="match status" value="1"/>
</dbReference>
<feature type="transmembrane region" description="Helical" evidence="7">
    <location>
        <begin position="391"/>
        <end position="413"/>
    </location>
</feature>